<dbReference type="PANTHER" id="PTHR13947">
    <property type="entry name" value="GNAT FAMILY N-ACETYLTRANSFERASE"/>
    <property type="match status" value="1"/>
</dbReference>
<dbReference type="EMBL" id="WTXG01000001">
    <property type="protein sequence ID" value="KAI0307822.1"/>
    <property type="molecule type" value="Genomic_DNA"/>
</dbReference>
<sequence>MPESTRARIRAYSAQDEKQVRFMVGQAQMESLAYANNRAYFHPLTLAVWIGISSMFAHYMDWWPNSSYGIWSWLQVLPAFFAPAVPVMFYIDWKNRPFIENSVENVLRRIDLLDIQAYYALSPASGFWLLEYGDKIIGLIAIDASMDATNDEPVAKPTSEGRLRTEFKQKGTSSVATIRHFFGEEAYRRVNIEDDLLQVAVNSTFTADKSVNSIRILASPLRPAILESIRRNKFCKGDRVETVGILGWEVCWYKLKREQWVAEKEKERS</sequence>
<organism evidence="3 4">
    <name type="scientific">Multifurca ochricompacta</name>
    <dbReference type="NCBI Taxonomy" id="376703"/>
    <lineage>
        <taxon>Eukaryota</taxon>
        <taxon>Fungi</taxon>
        <taxon>Dikarya</taxon>
        <taxon>Basidiomycota</taxon>
        <taxon>Agaricomycotina</taxon>
        <taxon>Agaricomycetes</taxon>
        <taxon>Russulales</taxon>
        <taxon>Russulaceae</taxon>
        <taxon>Multifurca</taxon>
    </lineage>
</organism>
<feature type="transmembrane region" description="Helical" evidence="2">
    <location>
        <begin position="70"/>
        <end position="91"/>
    </location>
</feature>
<protein>
    <recommendedName>
        <fullName evidence="5">N-acetyltransferase domain-containing protein</fullName>
    </recommendedName>
</protein>
<dbReference type="Proteomes" id="UP001203297">
    <property type="component" value="Unassembled WGS sequence"/>
</dbReference>
<proteinExistence type="predicted"/>
<evidence type="ECO:0000313" key="3">
    <source>
        <dbReference type="EMBL" id="KAI0307822.1"/>
    </source>
</evidence>
<feature type="transmembrane region" description="Helical" evidence="2">
    <location>
        <begin position="39"/>
        <end position="58"/>
    </location>
</feature>
<gene>
    <name evidence="3" type="ORF">B0F90DRAFT_1621119</name>
</gene>
<name>A0AAD4MFF5_9AGAM</name>
<evidence type="ECO:0000256" key="1">
    <source>
        <dbReference type="ARBA" id="ARBA00022679"/>
    </source>
</evidence>
<comment type="caution">
    <text evidence="3">The sequence shown here is derived from an EMBL/GenBank/DDBJ whole genome shotgun (WGS) entry which is preliminary data.</text>
</comment>
<dbReference type="PANTHER" id="PTHR13947:SF37">
    <property type="entry name" value="LD18367P"/>
    <property type="match status" value="1"/>
</dbReference>
<evidence type="ECO:0000256" key="2">
    <source>
        <dbReference type="SAM" id="Phobius"/>
    </source>
</evidence>
<keyword evidence="2" id="KW-1133">Transmembrane helix</keyword>
<evidence type="ECO:0008006" key="5">
    <source>
        <dbReference type="Google" id="ProtNLM"/>
    </source>
</evidence>
<keyword evidence="4" id="KW-1185">Reference proteome</keyword>
<evidence type="ECO:0000313" key="4">
    <source>
        <dbReference type="Proteomes" id="UP001203297"/>
    </source>
</evidence>
<dbReference type="GO" id="GO:0008080">
    <property type="term" value="F:N-acetyltransferase activity"/>
    <property type="evidence" value="ECO:0007669"/>
    <property type="project" value="InterPro"/>
</dbReference>
<reference evidence="3" key="1">
    <citation type="journal article" date="2022" name="New Phytol.">
        <title>Evolutionary transition to the ectomycorrhizal habit in the genomes of a hyperdiverse lineage of mushroom-forming fungi.</title>
        <authorList>
            <person name="Looney B."/>
            <person name="Miyauchi S."/>
            <person name="Morin E."/>
            <person name="Drula E."/>
            <person name="Courty P.E."/>
            <person name="Kohler A."/>
            <person name="Kuo A."/>
            <person name="LaButti K."/>
            <person name="Pangilinan J."/>
            <person name="Lipzen A."/>
            <person name="Riley R."/>
            <person name="Andreopoulos W."/>
            <person name="He G."/>
            <person name="Johnson J."/>
            <person name="Nolan M."/>
            <person name="Tritt A."/>
            <person name="Barry K.W."/>
            <person name="Grigoriev I.V."/>
            <person name="Nagy L.G."/>
            <person name="Hibbett D."/>
            <person name="Henrissat B."/>
            <person name="Matheny P.B."/>
            <person name="Labbe J."/>
            <person name="Martin F.M."/>
        </authorList>
    </citation>
    <scope>NUCLEOTIDE SEQUENCE</scope>
    <source>
        <strain evidence="3">BPL690</strain>
    </source>
</reference>
<accession>A0AAD4MFF5</accession>
<dbReference type="AlphaFoldDB" id="A0AAD4MFF5"/>
<keyword evidence="2" id="KW-0812">Transmembrane</keyword>
<keyword evidence="1" id="KW-0808">Transferase</keyword>
<dbReference type="InterPro" id="IPR050769">
    <property type="entry name" value="NAT_camello-type"/>
</dbReference>
<keyword evidence="2" id="KW-0472">Membrane</keyword>